<dbReference type="InterPro" id="IPR000421">
    <property type="entry name" value="FA58C"/>
</dbReference>
<comment type="similarity">
    <text evidence="2">Belongs to the polycystin family.</text>
</comment>
<dbReference type="GO" id="GO:0050982">
    <property type="term" value="P:detection of mechanical stimulus"/>
    <property type="evidence" value="ECO:0007669"/>
    <property type="project" value="TreeGrafter"/>
</dbReference>
<dbReference type="GO" id="GO:0005262">
    <property type="term" value="F:calcium channel activity"/>
    <property type="evidence" value="ECO:0007669"/>
    <property type="project" value="TreeGrafter"/>
</dbReference>
<dbReference type="Gene3D" id="2.60.120.260">
    <property type="entry name" value="Galactose-binding domain-like"/>
    <property type="match status" value="1"/>
</dbReference>
<dbReference type="InterPro" id="IPR035914">
    <property type="entry name" value="Sperma_CUB_dom_sf"/>
</dbReference>
<keyword evidence="7" id="KW-0732">Signal</keyword>
<dbReference type="SUPFAM" id="SSF49854">
    <property type="entry name" value="Spermadhesin, CUB domain"/>
    <property type="match status" value="1"/>
</dbReference>
<feature type="transmembrane region" description="Helical" evidence="6">
    <location>
        <begin position="1306"/>
        <end position="1325"/>
    </location>
</feature>
<gene>
    <name evidence="10" type="primary">LOC116943678</name>
</gene>
<dbReference type="InterPro" id="IPR008979">
    <property type="entry name" value="Galactose-bd-like_sf"/>
</dbReference>
<evidence type="ECO:0000259" key="8">
    <source>
        <dbReference type="PROSITE" id="PS50022"/>
    </source>
</evidence>
<feature type="domain" description="F5/8 type C" evidence="8">
    <location>
        <begin position="132"/>
        <end position="282"/>
    </location>
</feature>
<dbReference type="InterPro" id="IPR036392">
    <property type="entry name" value="PLAT/LH2_dom_sf"/>
</dbReference>
<dbReference type="Pfam" id="PF02010">
    <property type="entry name" value="REJ"/>
    <property type="match status" value="1"/>
</dbReference>
<proteinExistence type="inferred from homology"/>
<dbReference type="InterPro" id="IPR000434">
    <property type="entry name" value="PC1"/>
</dbReference>
<dbReference type="RefSeq" id="XP_032812631.1">
    <property type="nucleotide sequence ID" value="XM_032956740.1"/>
</dbReference>
<keyword evidence="5 6" id="KW-0472">Membrane</keyword>
<dbReference type="PANTHER" id="PTHR10877">
    <property type="entry name" value="POLYCYSTIN FAMILY MEMBER"/>
    <property type="match status" value="1"/>
</dbReference>
<feature type="transmembrane region" description="Helical" evidence="6">
    <location>
        <begin position="1634"/>
        <end position="1652"/>
    </location>
</feature>
<dbReference type="PRINTS" id="PR00500">
    <property type="entry name" value="POLYCYSTIN1"/>
</dbReference>
<dbReference type="PANTHER" id="PTHR10877:SF194">
    <property type="entry name" value="LOCATION OF VULVA DEFECTIVE 1"/>
    <property type="match status" value="1"/>
</dbReference>
<keyword evidence="4 6" id="KW-1133">Transmembrane helix</keyword>
<dbReference type="Gene3D" id="2.60.60.20">
    <property type="entry name" value="PLAT/LH2 domain"/>
    <property type="match status" value="1"/>
</dbReference>
<dbReference type="PROSITE" id="PS50022">
    <property type="entry name" value="FA58C_3"/>
    <property type="match status" value="1"/>
</dbReference>
<feature type="signal peptide" evidence="7">
    <location>
        <begin position="1"/>
        <end position="24"/>
    </location>
</feature>
<dbReference type="InterPro" id="IPR002859">
    <property type="entry name" value="PKD/REJ-like"/>
</dbReference>
<evidence type="ECO:0000256" key="2">
    <source>
        <dbReference type="ARBA" id="ARBA00007200"/>
    </source>
</evidence>
<dbReference type="InterPro" id="IPR046791">
    <property type="entry name" value="Polycystin_dom"/>
</dbReference>
<feature type="transmembrane region" description="Helical" evidence="6">
    <location>
        <begin position="1717"/>
        <end position="1735"/>
    </location>
</feature>
<feature type="transmembrane region" description="Helical" evidence="6">
    <location>
        <begin position="1602"/>
        <end position="1622"/>
    </location>
</feature>
<comment type="subcellular location">
    <subcellularLocation>
        <location evidence="1">Membrane</location>
        <topology evidence="1">Multi-pass membrane protein</topology>
    </subcellularLocation>
</comment>
<evidence type="ECO:0000256" key="1">
    <source>
        <dbReference type="ARBA" id="ARBA00004141"/>
    </source>
</evidence>
<evidence type="ECO:0000256" key="5">
    <source>
        <dbReference type="ARBA" id="ARBA00023136"/>
    </source>
</evidence>
<evidence type="ECO:0000256" key="7">
    <source>
        <dbReference type="SAM" id="SignalP"/>
    </source>
</evidence>
<keyword evidence="3 6" id="KW-0812">Transmembrane</keyword>
<name>A0AAJ7WWF4_PETMA</name>
<dbReference type="SUPFAM" id="SSF49723">
    <property type="entry name" value="Lipase/lipooxygenase domain (PLAT/LH2 domain)"/>
    <property type="match status" value="1"/>
</dbReference>
<dbReference type="SUPFAM" id="SSF49785">
    <property type="entry name" value="Galactose-binding domain-like"/>
    <property type="match status" value="1"/>
</dbReference>
<feature type="transmembrane region" description="Helical" evidence="6">
    <location>
        <begin position="1551"/>
        <end position="1575"/>
    </location>
</feature>
<feature type="transmembrane region" description="Helical" evidence="6">
    <location>
        <begin position="1510"/>
        <end position="1531"/>
    </location>
</feature>
<reference evidence="10" key="1">
    <citation type="submission" date="2025-08" db="UniProtKB">
        <authorList>
            <consortium name="RefSeq"/>
        </authorList>
    </citation>
    <scope>IDENTIFICATION</scope>
    <source>
        <tissue evidence="10">Sperm</tissue>
    </source>
</reference>
<dbReference type="Proteomes" id="UP001318040">
    <property type="component" value="Chromosome 18"/>
</dbReference>
<sequence>MTTIGVFVILALASLIHNFQPAEGAIFTLTTMQGTIFNPNYPNVAPSPDINIWTIQAPLGNIITLTVDVTSLATVDAIFIYEDVSYSTSINTRYFTFMSMSNVLNMQLLTPVPMMSNAIFMANYSITMYPDEYKRPIGLESGIIPDNALSASSAYGTHKAWHARLHNPVDYWSPLYYTNFEYIIIDFQTIINVTGLIFQGSVPAQDTLNGAIPSWVNVCNMYIKDPATLNWSFNFLSVITGNTDSDTATSTFFSHYFFSAGLKIVPQKWHMYPSLRIEILSSCTKANRNELSVKQVGVTRNVEFTLKNVFFCVACYLWDVGDGNIYIIGPSYCTNLLKMNVPTYEYYTDPIVYTYTYPAYGTYPVVVHEISEYGNNTSAQVLTINQYGCTPYSVTFTDDLLSTNKQRLLLISEAINFLATVNMTCLVQYDYINYIWSIKDLQTGNFQTVPWYGPKRQHFEPLYFTEGTFLIEVTANIAPLNLMNMTDNFTLIVQPTPLEVYITGGDTRTISNGADVEVDASELSYDPDDVSQSNTGMVFQWKCTKTSQNNVKANCKFSELDNGIISIPQSELEINAVILAEVTATKGKRIANRTQALQIKGGSFLDIAIRCIDNCDRKFTSPMPLVLLVNCVNCFDDVITYHWKMVNLSDVYFIKMTSTGIYNEGIVVNEHALKEGNTFEINVTGTVPNRNMAEVMYRFTTSLYPSNGSCTSDPPTGLAGVTFFKLTCGNWSQKGIGRNNLSYSYTAKSGNVDYYLLNTKSDMSPKLLLPAGDLDSQGLLDLQVIVCNPYGSCSSFPIPVHVTSPPPNQLKDNIHKMLAPGGAIQEMANTSSGTLLGVILTATETLKNVVNKTERKELIAELAKAILSSNFSMQNESSVLQYALSLTSMAQNSQPEDQAVFLNAEIYFLKKINSMKNIGKIALRQTIEAMVRISANAFQAHFNSQDDVNSTLSSLAKNDSYLKKSFDDIYQSLLLIAQIQSKKSVPIEEPVALSFKNVSIVMQTVSGTTLLNASWQTTDGSSASLIVHDPLTFIRQRGRVNVMVTAFGENPFVWNKDSPVNSSVVSFKISMAKQVINTTSALIKLKNKITVGHKISLPINTKNGTMESKAFATESSSMPIMLDITSTSEIMNEAEIVVRFGKQPESDPQLYDYRFTASSQSSNSGKLRKLKKRAIDAKQKNNTETTLLTWPSFFIARNSTQQGALYIAVLYTGRNYTLINQTVEVTIRQISCKWRYSTSDNWNSSFTEVESNSRREVTSCVVGRNQTDGHLDFIQENVFVAAEFLTPNMIDFTTVFTKFNLETNGAVFATVTIMVLLYIIVLLWARNQDARDARKSKVIYIEDVNEDYTSLLLLRMATATTNDAKVVSSVYFNLYFDDIELGERQLTHPQLEAYESGIIYNFIFSKPECCGKPTHIKLWLNGDNVGDSWNIRKMSLFDQENQEVYFFGDNSIPLLPFDINCSCKTFKVQEDIALFSNTWMANRAIKSNFSEDHLWMSVFIRPFKTNFSRVHRISCCVTLLFLMMMANAMWFGKKQAASKAGGGVAVGPLSLTDVLISLLSSLVEVPVSLVVVLIFRNSRSESERPPGQKSSWRGPWPGGCRCVAWCLVVLAVLSSGFFTILYSMEWGPEKANRWLIRFLLSFIMSIALIQPIKNVLSAVVKYILWKKVTRFLNTEVLKSYLEVLGAGQTNTTKGTSIQSPARIIFGQTLQRILSIKLFLNVLQLIALFFAAYTHMNGFHIHFKTNVQNIFITGKYENIDDAPSYWDWMFGSLLPNMKQSVNNVKTANIFLSNMHSPEMVLVGSVWLRQLRYTKGPIEMKYVNMLQDVKHSPPVVDIKNYAEAWVPSNTTGGDYRDKYWIFQNMPDEDASSTFESLRSDGYLVELVNDAAKAADTLTYLKENSWLDSRTSALVTELTVFNANTNLLCHMNLLLVFSLPGECVTLLSKTKIPL</sequence>
<evidence type="ECO:0000313" key="9">
    <source>
        <dbReference type="Proteomes" id="UP001318040"/>
    </source>
</evidence>
<keyword evidence="9" id="KW-1185">Reference proteome</keyword>
<feature type="chain" id="PRO_5042483427" evidence="7">
    <location>
        <begin position="25"/>
        <end position="1951"/>
    </location>
</feature>
<dbReference type="InterPro" id="IPR051223">
    <property type="entry name" value="Polycystin"/>
</dbReference>
<evidence type="ECO:0000313" key="10">
    <source>
        <dbReference type="RefSeq" id="XP_032812631.1"/>
    </source>
</evidence>
<evidence type="ECO:0000256" key="6">
    <source>
        <dbReference type="SAM" id="Phobius"/>
    </source>
</evidence>
<accession>A0AAJ7WWF4</accession>
<evidence type="ECO:0000256" key="4">
    <source>
        <dbReference type="ARBA" id="ARBA00022989"/>
    </source>
</evidence>
<protein>
    <submittedName>
        <fullName evidence="10">Polycystic kidney disease protein 1-like 2 isoform X2</fullName>
    </submittedName>
</protein>
<evidence type="ECO:0000256" key="3">
    <source>
        <dbReference type="ARBA" id="ARBA00022692"/>
    </source>
</evidence>
<organism evidence="9 10">
    <name type="scientific">Petromyzon marinus</name>
    <name type="common">Sea lamprey</name>
    <dbReference type="NCBI Taxonomy" id="7757"/>
    <lineage>
        <taxon>Eukaryota</taxon>
        <taxon>Metazoa</taxon>
        <taxon>Chordata</taxon>
        <taxon>Craniata</taxon>
        <taxon>Vertebrata</taxon>
        <taxon>Cyclostomata</taxon>
        <taxon>Hyperoartia</taxon>
        <taxon>Petromyzontiformes</taxon>
        <taxon>Petromyzontidae</taxon>
        <taxon>Petromyzon</taxon>
    </lineage>
</organism>
<dbReference type="GO" id="GO:0016020">
    <property type="term" value="C:membrane"/>
    <property type="evidence" value="ECO:0007669"/>
    <property type="project" value="UniProtKB-SubCell"/>
</dbReference>
<dbReference type="Pfam" id="PF20519">
    <property type="entry name" value="Polycystin_dom"/>
    <property type="match status" value="1"/>
</dbReference>
<dbReference type="Gene3D" id="2.60.120.290">
    <property type="entry name" value="Spermadhesin, CUB domain"/>
    <property type="match status" value="1"/>
</dbReference>